<sequence>AALVADKAHQPPPPGPKPQRARPRLANSRHVDAARGAAVALVEVAAIRLAPQVVGGHPIARAEPKGVGRIFFINGIDIVIGQRGLARQLAPEPAEGLLPQVDPVEAAGRGAQPHHLGAVFKHLMHPF</sequence>
<evidence type="ECO:0000313" key="2">
    <source>
        <dbReference type="EMBL" id="GFD39372.1"/>
    </source>
</evidence>
<gene>
    <name evidence="2" type="ORF">Tci_911341</name>
</gene>
<feature type="non-terminal residue" evidence="2">
    <location>
        <position position="1"/>
    </location>
</feature>
<feature type="region of interest" description="Disordered" evidence="1">
    <location>
        <begin position="1"/>
        <end position="26"/>
    </location>
</feature>
<name>A0A699VUY5_TANCI</name>
<accession>A0A699VUY5</accession>
<protein>
    <submittedName>
        <fullName evidence="2">Uncharacterized protein</fullName>
    </submittedName>
</protein>
<organism evidence="2">
    <name type="scientific">Tanacetum cinerariifolium</name>
    <name type="common">Dalmatian daisy</name>
    <name type="synonym">Chrysanthemum cinerariifolium</name>
    <dbReference type="NCBI Taxonomy" id="118510"/>
    <lineage>
        <taxon>Eukaryota</taxon>
        <taxon>Viridiplantae</taxon>
        <taxon>Streptophyta</taxon>
        <taxon>Embryophyta</taxon>
        <taxon>Tracheophyta</taxon>
        <taxon>Spermatophyta</taxon>
        <taxon>Magnoliopsida</taxon>
        <taxon>eudicotyledons</taxon>
        <taxon>Gunneridae</taxon>
        <taxon>Pentapetalae</taxon>
        <taxon>asterids</taxon>
        <taxon>campanulids</taxon>
        <taxon>Asterales</taxon>
        <taxon>Asteraceae</taxon>
        <taxon>Asteroideae</taxon>
        <taxon>Anthemideae</taxon>
        <taxon>Anthemidinae</taxon>
        <taxon>Tanacetum</taxon>
    </lineage>
</organism>
<reference evidence="2" key="1">
    <citation type="journal article" date="2019" name="Sci. Rep.">
        <title>Draft genome of Tanacetum cinerariifolium, the natural source of mosquito coil.</title>
        <authorList>
            <person name="Yamashiro T."/>
            <person name="Shiraishi A."/>
            <person name="Satake H."/>
            <person name="Nakayama K."/>
        </authorList>
    </citation>
    <scope>NUCLEOTIDE SEQUENCE</scope>
</reference>
<evidence type="ECO:0000256" key="1">
    <source>
        <dbReference type="SAM" id="MobiDB-lite"/>
    </source>
</evidence>
<dbReference type="AlphaFoldDB" id="A0A699VUY5"/>
<dbReference type="EMBL" id="BKCJ011515270">
    <property type="protein sequence ID" value="GFD39372.1"/>
    <property type="molecule type" value="Genomic_DNA"/>
</dbReference>
<comment type="caution">
    <text evidence="2">The sequence shown here is derived from an EMBL/GenBank/DDBJ whole genome shotgun (WGS) entry which is preliminary data.</text>
</comment>
<proteinExistence type="predicted"/>